<dbReference type="Proteomes" id="UP000536179">
    <property type="component" value="Unassembled WGS sequence"/>
</dbReference>
<feature type="compositionally biased region" description="Polar residues" evidence="1">
    <location>
        <begin position="674"/>
        <end position="691"/>
    </location>
</feature>
<dbReference type="Pfam" id="PF00092">
    <property type="entry name" value="VWA"/>
    <property type="match status" value="1"/>
</dbReference>
<dbReference type="CDD" id="cd00198">
    <property type="entry name" value="vWFA"/>
    <property type="match status" value="1"/>
</dbReference>
<dbReference type="PROSITE" id="PS50234">
    <property type="entry name" value="VWFA"/>
    <property type="match status" value="1"/>
</dbReference>
<dbReference type="InterPro" id="IPR036465">
    <property type="entry name" value="vWFA_dom_sf"/>
</dbReference>
<dbReference type="RefSeq" id="WP_184300896.1">
    <property type="nucleotide sequence ID" value="NZ_JACHXU010000001.1"/>
</dbReference>
<name>A0A7W5DUX0_9BACT</name>
<dbReference type="SUPFAM" id="SSF53300">
    <property type="entry name" value="vWA-like"/>
    <property type="match status" value="1"/>
</dbReference>
<keyword evidence="4" id="KW-1185">Reference proteome</keyword>
<evidence type="ECO:0000256" key="1">
    <source>
        <dbReference type="SAM" id="MobiDB-lite"/>
    </source>
</evidence>
<accession>A0A7W5DUX0</accession>
<feature type="region of interest" description="Disordered" evidence="1">
    <location>
        <begin position="672"/>
        <end position="711"/>
    </location>
</feature>
<gene>
    <name evidence="3" type="ORF">FHS27_000398</name>
</gene>
<dbReference type="InterPro" id="IPR002035">
    <property type="entry name" value="VWF_A"/>
</dbReference>
<protein>
    <recommendedName>
        <fullName evidence="2">VWFA domain-containing protein</fullName>
    </recommendedName>
</protein>
<organism evidence="3 4">
    <name type="scientific">Aporhodopirellula rubra</name>
    <dbReference type="NCBI Taxonomy" id="980271"/>
    <lineage>
        <taxon>Bacteria</taxon>
        <taxon>Pseudomonadati</taxon>
        <taxon>Planctomycetota</taxon>
        <taxon>Planctomycetia</taxon>
        <taxon>Pirellulales</taxon>
        <taxon>Pirellulaceae</taxon>
        <taxon>Aporhodopirellula</taxon>
    </lineage>
</organism>
<dbReference type="AlphaFoldDB" id="A0A7W5DUX0"/>
<evidence type="ECO:0000313" key="4">
    <source>
        <dbReference type="Proteomes" id="UP000536179"/>
    </source>
</evidence>
<evidence type="ECO:0000259" key="2">
    <source>
        <dbReference type="PROSITE" id="PS50234"/>
    </source>
</evidence>
<dbReference type="EMBL" id="JACHXU010000001">
    <property type="protein sequence ID" value="MBB3204634.1"/>
    <property type="molecule type" value="Genomic_DNA"/>
</dbReference>
<feature type="domain" description="VWFA" evidence="2">
    <location>
        <begin position="220"/>
        <end position="372"/>
    </location>
</feature>
<evidence type="ECO:0000313" key="3">
    <source>
        <dbReference type="EMBL" id="MBB3204634.1"/>
    </source>
</evidence>
<sequence>MNSSFADDSTTLEVPGAAPMEGDQNTPVERSLHAGLSKFNPLNWWSRRTGTDSDGVDPAEDSDPLWDSDETIAMLGSMQVHIIIFLSLALIHLQKPFDDEAVVMIAAPPEYEETLESIEEFVVSDMPQTEVGADALAELDMAEASAEVYAEVADIPNPVDLQPTDLGQIMVNKIFTQPAAPQKRLVTQKGSTGVGVAGAQGAVDQITAEITLAAEERPTLVVWLFDQSGSLTRQRTDIRDRFDRIYDELGLLHASPNDKKTKPEDERILTSIIGFGERVELYTEKPTADLKEIKKIVDNIPVDNSGVERVFTAIESAAKEYKPLRRNVGPNGPKRNVLFVVVTDEKGDDYGRLETSIDSCRKLGIPVYVVGVPAPFGREHTLVKYVDPDPQYDQSPQWAQVDQGPETFLPERIQLSFTGNFEEEPVIDSGFGPYGLTRLCYETGGIYFTVHPSRNTSREVRRREIEAFSSDMRFFFDPTAMIRYRPDYLSQEDYVSSVKRSPLRMALVQAATIQNATGIQRPRLRFVKTNEAQLAGDLTKAQQDAAPLEPTLIRLAATLQQGLSSREEEKSPRWLAGFDLAYGRVLAQKVRTETYNAVLAQAKQGMPFKEKKNNTWVLEPSDEISVGSKWQREADTAREFLTRVVDEHPGTPWALLAQRELDVPIGWTWKETFTDTTPRTPRQGGNNNNNTPRDDERRMLNRAPKRPVPKL</sequence>
<feature type="compositionally biased region" description="Polar residues" evidence="1">
    <location>
        <begin position="1"/>
        <end position="12"/>
    </location>
</feature>
<proteinExistence type="predicted"/>
<dbReference type="SMART" id="SM00327">
    <property type="entry name" value="VWA"/>
    <property type="match status" value="1"/>
</dbReference>
<comment type="caution">
    <text evidence="3">The sequence shown here is derived from an EMBL/GenBank/DDBJ whole genome shotgun (WGS) entry which is preliminary data.</text>
</comment>
<feature type="region of interest" description="Disordered" evidence="1">
    <location>
        <begin position="1"/>
        <end position="32"/>
    </location>
</feature>
<dbReference type="Gene3D" id="3.40.50.410">
    <property type="entry name" value="von Willebrand factor, type A domain"/>
    <property type="match status" value="1"/>
</dbReference>
<reference evidence="3 4" key="1">
    <citation type="submission" date="2020-08" db="EMBL/GenBank/DDBJ databases">
        <title>Genomic Encyclopedia of Type Strains, Phase III (KMG-III): the genomes of soil and plant-associated and newly described type strains.</title>
        <authorList>
            <person name="Whitman W."/>
        </authorList>
    </citation>
    <scope>NUCLEOTIDE SEQUENCE [LARGE SCALE GENOMIC DNA]</scope>
    <source>
        <strain evidence="3 4">CECT 8075</strain>
    </source>
</reference>